<keyword evidence="1" id="KW-0472">Membrane</keyword>
<protein>
    <submittedName>
        <fullName evidence="2">Uncharacterized protein</fullName>
    </submittedName>
</protein>
<keyword evidence="1" id="KW-1133">Transmembrane helix</keyword>
<gene>
    <name evidence="2" type="ORF">UT75_C0006G0044</name>
</gene>
<evidence type="ECO:0000313" key="2">
    <source>
        <dbReference type="EMBL" id="KKR40665.1"/>
    </source>
</evidence>
<comment type="caution">
    <text evidence="2">The sequence shown here is derived from an EMBL/GenBank/DDBJ whole genome shotgun (WGS) entry which is preliminary data.</text>
</comment>
<reference evidence="2 3" key="1">
    <citation type="journal article" date="2015" name="Nature">
        <title>rRNA introns, odd ribosomes, and small enigmatic genomes across a large radiation of phyla.</title>
        <authorList>
            <person name="Brown C.T."/>
            <person name="Hug L.A."/>
            <person name="Thomas B.C."/>
            <person name="Sharon I."/>
            <person name="Castelle C.J."/>
            <person name="Singh A."/>
            <person name="Wilkins M.J."/>
            <person name="Williams K.H."/>
            <person name="Banfield J.F."/>
        </authorList>
    </citation>
    <scope>NUCLEOTIDE SEQUENCE [LARGE SCALE GENOMIC DNA]</scope>
</reference>
<dbReference type="AlphaFoldDB" id="A0A0G0T0M9"/>
<keyword evidence="1" id="KW-0812">Transmembrane</keyword>
<dbReference type="EMBL" id="LBXZ01000006">
    <property type="protein sequence ID" value="KKR40665.1"/>
    <property type="molecule type" value="Genomic_DNA"/>
</dbReference>
<feature type="transmembrane region" description="Helical" evidence="1">
    <location>
        <begin position="16"/>
        <end position="36"/>
    </location>
</feature>
<name>A0A0G0T0M9_9BACT</name>
<dbReference type="Proteomes" id="UP000034072">
    <property type="component" value="Unassembled WGS sequence"/>
</dbReference>
<evidence type="ECO:0000256" key="1">
    <source>
        <dbReference type="SAM" id="Phobius"/>
    </source>
</evidence>
<accession>A0A0G0T0M9</accession>
<organism evidence="2 3">
    <name type="scientific">Candidatus Yanofskybacteria bacterium GW2011_GWE2_40_11</name>
    <dbReference type="NCBI Taxonomy" id="1619033"/>
    <lineage>
        <taxon>Bacteria</taxon>
        <taxon>Candidatus Yanofskyibacteriota</taxon>
    </lineage>
</organism>
<proteinExistence type="predicted"/>
<sequence length="137" mass="14724">MVLQKSSNDIISRETTIAQVALVIVIILVVAIIGWASNTTKDAALATVYVQIGIGGQERAFEGGITEGMTVLGAIDVATTTGKIDFEYDLSKNNQASILNIGGYRDSFEIYLNSKKLTSGEVDKTQVRAGDRIEIKI</sequence>
<evidence type="ECO:0000313" key="3">
    <source>
        <dbReference type="Proteomes" id="UP000034072"/>
    </source>
</evidence>